<evidence type="ECO:0000313" key="4">
    <source>
        <dbReference type="EMBL" id="KAF2658131.1"/>
    </source>
</evidence>
<feature type="domain" description="DUF7785" evidence="2">
    <location>
        <begin position="484"/>
        <end position="581"/>
    </location>
</feature>
<feature type="region of interest" description="Disordered" evidence="1">
    <location>
        <begin position="873"/>
        <end position="896"/>
    </location>
</feature>
<feature type="compositionally biased region" description="Polar residues" evidence="1">
    <location>
        <begin position="36"/>
        <end position="45"/>
    </location>
</feature>
<feature type="compositionally biased region" description="Polar residues" evidence="1">
    <location>
        <begin position="307"/>
        <end position="317"/>
    </location>
</feature>
<feature type="compositionally biased region" description="Polar residues" evidence="1">
    <location>
        <begin position="354"/>
        <end position="371"/>
    </location>
</feature>
<feature type="region of interest" description="Disordered" evidence="1">
    <location>
        <begin position="79"/>
        <end position="117"/>
    </location>
</feature>
<reference evidence="4" key="1">
    <citation type="journal article" date="2020" name="Stud. Mycol.">
        <title>101 Dothideomycetes genomes: a test case for predicting lifestyles and emergence of pathogens.</title>
        <authorList>
            <person name="Haridas S."/>
            <person name="Albert R."/>
            <person name="Binder M."/>
            <person name="Bloem J."/>
            <person name="Labutti K."/>
            <person name="Salamov A."/>
            <person name="Andreopoulos B."/>
            <person name="Baker S."/>
            <person name="Barry K."/>
            <person name="Bills G."/>
            <person name="Bluhm B."/>
            <person name="Cannon C."/>
            <person name="Castanera R."/>
            <person name="Culley D."/>
            <person name="Daum C."/>
            <person name="Ezra D."/>
            <person name="Gonzalez J."/>
            <person name="Henrissat B."/>
            <person name="Kuo A."/>
            <person name="Liang C."/>
            <person name="Lipzen A."/>
            <person name="Lutzoni F."/>
            <person name="Magnuson J."/>
            <person name="Mondo S."/>
            <person name="Nolan M."/>
            <person name="Ohm R."/>
            <person name="Pangilinan J."/>
            <person name="Park H.-J."/>
            <person name="Ramirez L."/>
            <person name="Alfaro M."/>
            <person name="Sun H."/>
            <person name="Tritt A."/>
            <person name="Yoshinaga Y."/>
            <person name="Zwiers L.-H."/>
            <person name="Turgeon B."/>
            <person name="Goodwin S."/>
            <person name="Spatafora J."/>
            <person name="Crous P."/>
            <person name="Grigoriev I."/>
        </authorList>
    </citation>
    <scope>NUCLEOTIDE SEQUENCE</scope>
    <source>
        <strain evidence="4">CBS 122681</strain>
    </source>
</reference>
<feature type="compositionally biased region" description="Low complexity" evidence="1">
    <location>
        <begin position="662"/>
        <end position="672"/>
    </location>
</feature>
<feature type="region of interest" description="Disordered" evidence="1">
    <location>
        <begin position="587"/>
        <end position="755"/>
    </location>
</feature>
<feature type="region of interest" description="Disordered" evidence="1">
    <location>
        <begin position="773"/>
        <end position="846"/>
    </location>
</feature>
<feature type="region of interest" description="Disordered" evidence="1">
    <location>
        <begin position="306"/>
        <end position="330"/>
    </location>
</feature>
<feature type="region of interest" description="Disordered" evidence="1">
    <location>
        <begin position="342"/>
        <end position="373"/>
    </location>
</feature>
<name>A0A6A6TFL4_9PLEO</name>
<feature type="compositionally biased region" description="Polar residues" evidence="1">
    <location>
        <begin position="735"/>
        <end position="755"/>
    </location>
</feature>
<dbReference type="OrthoDB" id="5354458at2759"/>
<gene>
    <name evidence="4" type="ORF">K491DRAFT_296550</name>
</gene>
<feature type="compositionally biased region" description="Pro residues" evidence="1">
    <location>
        <begin position="12"/>
        <end position="26"/>
    </location>
</feature>
<protein>
    <submittedName>
        <fullName evidence="4">Uncharacterized protein</fullName>
    </submittedName>
</protein>
<evidence type="ECO:0000259" key="3">
    <source>
        <dbReference type="Pfam" id="PF25289"/>
    </source>
</evidence>
<proteinExistence type="predicted"/>
<dbReference type="Proteomes" id="UP000799324">
    <property type="component" value="Unassembled WGS sequence"/>
</dbReference>
<organism evidence="4 5">
    <name type="scientific">Lophiostoma macrostomum CBS 122681</name>
    <dbReference type="NCBI Taxonomy" id="1314788"/>
    <lineage>
        <taxon>Eukaryota</taxon>
        <taxon>Fungi</taxon>
        <taxon>Dikarya</taxon>
        <taxon>Ascomycota</taxon>
        <taxon>Pezizomycotina</taxon>
        <taxon>Dothideomycetes</taxon>
        <taxon>Pleosporomycetidae</taxon>
        <taxon>Pleosporales</taxon>
        <taxon>Lophiostomataceae</taxon>
        <taxon>Lophiostoma</taxon>
    </lineage>
</organism>
<evidence type="ECO:0000313" key="5">
    <source>
        <dbReference type="Proteomes" id="UP000799324"/>
    </source>
</evidence>
<dbReference type="InterPro" id="IPR056687">
    <property type="entry name" value="DUF7785"/>
</dbReference>
<dbReference type="AlphaFoldDB" id="A0A6A6TFL4"/>
<evidence type="ECO:0000259" key="2">
    <source>
        <dbReference type="Pfam" id="PF25009"/>
    </source>
</evidence>
<evidence type="ECO:0000256" key="1">
    <source>
        <dbReference type="SAM" id="MobiDB-lite"/>
    </source>
</evidence>
<accession>A0A6A6TFL4</accession>
<dbReference type="EMBL" id="MU004318">
    <property type="protein sequence ID" value="KAF2658131.1"/>
    <property type="molecule type" value="Genomic_DNA"/>
</dbReference>
<feature type="region of interest" description="Disordered" evidence="1">
    <location>
        <begin position="179"/>
        <end position="203"/>
    </location>
</feature>
<feature type="domain" description="DUF7877" evidence="3">
    <location>
        <begin position="54"/>
        <end position="166"/>
    </location>
</feature>
<feature type="region of interest" description="Disordered" evidence="1">
    <location>
        <begin position="1"/>
        <end position="53"/>
    </location>
</feature>
<sequence length="896" mass="95938">MAAANGTLTPPSLAPAPAPTPAPPSPALAKRKRADTQTAVTSNGASLPATPRSLRAAIEAIVTVLKNYDTQPSILDQPITSSVARAKSGESESKRTKLTPPNAPSSINSHARDGSYPSLDALQEDVDYATAEILSAAETKDASPAQPPSTNSALRVKALAFQERGAELIMREKARIAHAGGSEVSTGSGEAAEDTVEVKSEEMPEGRTVLTLYGHAPAPKQLFSSLQQPTRVLPSEAGVIPDFDTSVKITLPLRETGLPNIISTTEVYPLPKEAQDSKKKTKTFGEVFPAPTHLPQLSPPKIAKPMTTKNNTISFVPQDSLPRPSRRSSTYANQNLATGSWLGYGGVDMPKDPTSPTAKQKSRQRALSTGEAQLPPSEATLAAVQQAKEDALFRSAYSSFAPSKDDATAIVPEETKNKIWWQRIGEKRFNDTFPVDPALLGLEDGPAIEMIGEGENADSFKDAVENFTPVEDDPFESPKKSDLEKDTEEVLQEISELLETLASHQRIRNSSLATNPRTPVIQNSSLASLAGSPSTPSTEEVDVYQILKLQLTLLISQLPPYAVAKLNGDQLEELNISRTMIIETEDHNGVLEEDPLSRRSVAPAAAAPPTLSRMASAGTTHSHYPPSTAQYGRSTPSAHTSSARPVQAGQSYYPQQQSVHRSPSVSYQRSSSGTGQPYQAPTASYGSSTPRQSYTASQYPQQTPRASYGQATTAQQYYSQRPAPASNYGGVVNPQYYQSTPQTQGHRYQPPQATNGYYQRPANVPAYNSYSAVQSPHARTASPLKANPSAPATSYHSSRPAYGTPVSGSQTRSGYYPQGVPATSQYATPQPSTPSAIPPTGYASMGTNQTQMMLDRQQVQQSQARLAAQNSFHRMGSDTPQPAGSQQPNGTPTMMT</sequence>
<feature type="compositionally biased region" description="Polar residues" evidence="1">
    <location>
        <begin position="617"/>
        <end position="661"/>
    </location>
</feature>
<feature type="compositionally biased region" description="Polar residues" evidence="1">
    <location>
        <begin position="673"/>
        <end position="719"/>
    </location>
</feature>
<dbReference type="InterPro" id="IPR057199">
    <property type="entry name" value="DUF7877"/>
</dbReference>
<keyword evidence="5" id="KW-1185">Reference proteome</keyword>
<feature type="compositionally biased region" description="Polar residues" evidence="1">
    <location>
        <begin position="821"/>
        <end position="835"/>
    </location>
</feature>
<dbReference type="Pfam" id="PF25009">
    <property type="entry name" value="DUF7785"/>
    <property type="match status" value="1"/>
</dbReference>
<dbReference type="Pfam" id="PF25289">
    <property type="entry name" value="DUF7877"/>
    <property type="match status" value="1"/>
</dbReference>